<proteinExistence type="predicted"/>
<evidence type="ECO:0000259" key="1">
    <source>
        <dbReference type="PROSITE" id="PS51819"/>
    </source>
</evidence>
<reference evidence="2 3" key="1">
    <citation type="submission" date="2023-06" db="EMBL/GenBank/DDBJ databases">
        <title>Cellulomonas sp. MW4 Whole genome sequence.</title>
        <authorList>
            <person name="Park S."/>
        </authorList>
    </citation>
    <scope>NUCLEOTIDE SEQUENCE [LARGE SCALE GENOMIC DNA]</scope>
    <source>
        <strain evidence="2 3">MW4</strain>
    </source>
</reference>
<organism evidence="2 3">
    <name type="scientific">Cellulomonas alba</name>
    <dbReference type="NCBI Taxonomy" id="3053467"/>
    <lineage>
        <taxon>Bacteria</taxon>
        <taxon>Bacillati</taxon>
        <taxon>Actinomycetota</taxon>
        <taxon>Actinomycetes</taxon>
        <taxon>Micrococcales</taxon>
        <taxon>Cellulomonadaceae</taxon>
        <taxon>Cellulomonas</taxon>
    </lineage>
</organism>
<comment type="caution">
    <text evidence="2">The sequence shown here is derived from an EMBL/GenBank/DDBJ whole genome shotgun (WGS) entry which is preliminary data.</text>
</comment>
<dbReference type="InterPro" id="IPR029068">
    <property type="entry name" value="Glyas_Bleomycin-R_OHBP_Dase"/>
</dbReference>
<feature type="domain" description="VOC" evidence="1">
    <location>
        <begin position="4"/>
        <end position="113"/>
    </location>
</feature>
<dbReference type="RefSeq" id="WP_289453273.1">
    <property type="nucleotide sequence ID" value="NZ_JAUCGQ010000001.1"/>
</dbReference>
<sequence>MTLALEMVTFDSLDPRALAAWWARQTGGAVRDEADGWFVTVEGGAVRLGFQKVGDPTPGKNRQHLDLMAADRAAEVDRLVADGATYVAAHDEGGFSWVVLADPDGNQFCVAQG</sequence>
<protein>
    <submittedName>
        <fullName evidence="2">VOC family protein</fullName>
    </submittedName>
</protein>
<dbReference type="SUPFAM" id="SSF54593">
    <property type="entry name" value="Glyoxalase/Bleomycin resistance protein/Dihydroxybiphenyl dioxygenase"/>
    <property type="match status" value="1"/>
</dbReference>
<dbReference type="Proteomes" id="UP001529338">
    <property type="component" value="Unassembled WGS sequence"/>
</dbReference>
<evidence type="ECO:0000313" key="3">
    <source>
        <dbReference type="Proteomes" id="UP001529338"/>
    </source>
</evidence>
<dbReference type="EMBL" id="JAUCGQ010000001">
    <property type="protein sequence ID" value="MDM7853755.1"/>
    <property type="molecule type" value="Genomic_DNA"/>
</dbReference>
<gene>
    <name evidence="2" type="ORF">QRT04_02330</name>
</gene>
<evidence type="ECO:0000313" key="2">
    <source>
        <dbReference type="EMBL" id="MDM7853755.1"/>
    </source>
</evidence>
<keyword evidence="3" id="KW-1185">Reference proteome</keyword>
<dbReference type="InterPro" id="IPR041581">
    <property type="entry name" value="Glyoxalase_6"/>
</dbReference>
<accession>A0ABT7SC43</accession>
<dbReference type="PANTHER" id="PTHR35908">
    <property type="entry name" value="HYPOTHETICAL FUSION PROTEIN"/>
    <property type="match status" value="1"/>
</dbReference>
<dbReference type="CDD" id="cd06587">
    <property type="entry name" value="VOC"/>
    <property type="match status" value="1"/>
</dbReference>
<dbReference type="Pfam" id="PF18029">
    <property type="entry name" value="Glyoxalase_6"/>
    <property type="match status" value="1"/>
</dbReference>
<dbReference type="Gene3D" id="3.10.180.10">
    <property type="entry name" value="2,3-Dihydroxybiphenyl 1,2-Dioxygenase, domain 1"/>
    <property type="match status" value="1"/>
</dbReference>
<dbReference type="InterPro" id="IPR037523">
    <property type="entry name" value="VOC_core"/>
</dbReference>
<dbReference type="PANTHER" id="PTHR35908:SF1">
    <property type="entry name" value="CONSERVED PROTEIN"/>
    <property type="match status" value="1"/>
</dbReference>
<dbReference type="PROSITE" id="PS51819">
    <property type="entry name" value="VOC"/>
    <property type="match status" value="1"/>
</dbReference>
<name>A0ABT7SC43_9CELL</name>